<dbReference type="RefSeq" id="WP_081798998.1">
    <property type="nucleotide sequence ID" value="NZ_JFYZ01000010.1"/>
</dbReference>
<evidence type="ECO:0000256" key="5">
    <source>
        <dbReference type="ARBA" id="ARBA00022989"/>
    </source>
</evidence>
<feature type="transmembrane region" description="Helical" evidence="7">
    <location>
        <begin position="400"/>
        <end position="420"/>
    </location>
</feature>
<evidence type="ECO:0000259" key="8">
    <source>
        <dbReference type="PROSITE" id="PS50850"/>
    </source>
</evidence>
<dbReference type="eggNOG" id="COG0477">
    <property type="taxonomic scope" value="Bacteria"/>
</dbReference>
<feature type="transmembrane region" description="Helical" evidence="7">
    <location>
        <begin position="132"/>
        <end position="148"/>
    </location>
</feature>
<dbReference type="Proteomes" id="UP000024329">
    <property type="component" value="Unassembled WGS sequence"/>
</dbReference>
<dbReference type="PROSITE" id="PS50850">
    <property type="entry name" value="MFS"/>
    <property type="match status" value="1"/>
</dbReference>
<feature type="domain" description="Major facilitator superfamily (MFS) profile" evidence="8">
    <location>
        <begin position="39"/>
        <end position="424"/>
    </location>
</feature>
<keyword evidence="4 7" id="KW-0812">Transmembrane</keyword>
<dbReference type="EMBL" id="JFYZ01000010">
    <property type="protein sequence ID" value="EZP81996.1"/>
    <property type="molecule type" value="Genomic_DNA"/>
</dbReference>
<evidence type="ECO:0000313" key="10">
    <source>
        <dbReference type="Proteomes" id="UP000024329"/>
    </source>
</evidence>
<feature type="transmembrane region" description="Helical" evidence="7">
    <location>
        <begin position="249"/>
        <end position="270"/>
    </location>
</feature>
<dbReference type="Gene3D" id="1.20.1250.20">
    <property type="entry name" value="MFS general substrate transporter like domains"/>
    <property type="match status" value="1"/>
</dbReference>
<evidence type="ECO:0000256" key="7">
    <source>
        <dbReference type="SAM" id="Phobius"/>
    </source>
</evidence>
<feature type="transmembrane region" description="Helical" evidence="7">
    <location>
        <begin position="197"/>
        <end position="217"/>
    </location>
</feature>
<accession>A0A031JW66</accession>
<evidence type="ECO:0000313" key="9">
    <source>
        <dbReference type="EMBL" id="EZP81996.1"/>
    </source>
</evidence>
<keyword evidence="6 7" id="KW-0472">Membrane</keyword>
<keyword evidence="3" id="KW-1003">Cell membrane</keyword>
<feature type="transmembrane region" description="Helical" evidence="7">
    <location>
        <begin position="76"/>
        <end position="97"/>
    </location>
</feature>
<dbReference type="PATRIC" id="fig|158500.4.peg.2056"/>
<protein>
    <submittedName>
        <fullName evidence="9">Arabinose efflux permease family protein</fullName>
    </submittedName>
</protein>
<comment type="subcellular location">
    <subcellularLocation>
        <location evidence="1">Cell membrane</location>
        <topology evidence="1">Multi-pass membrane protein</topology>
    </subcellularLocation>
</comment>
<feature type="transmembrane region" description="Helical" evidence="7">
    <location>
        <begin position="169"/>
        <end position="191"/>
    </location>
</feature>
<dbReference type="SUPFAM" id="SSF103473">
    <property type="entry name" value="MFS general substrate transporter"/>
    <property type="match status" value="1"/>
</dbReference>
<proteinExistence type="predicted"/>
<reference evidence="9 10" key="1">
    <citation type="submission" date="2014-03" db="EMBL/GenBank/DDBJ databases">
        <title>Whole genome sequence of Novosphingobium resinovorum KF1.</title>
        <authorList>
            <person name="Gan H.M."/>
            <person name="Gan H.Y."/>
            <person name="Chew T.H."/>
            <person name="Savka M.A."/>
        </authorList>
    </citation>
    <scope>NUCLEOTIDE SEQUENCE [LARGE SCALE GENOMIC DNA]</scope>
    <source>
        <strain evidence="9 10">KF1</strain>
    </source>
</reference>
<organism evidence="9 10">
    <name type="scientific">Novosphingobium resinovorum</name>
    <dbReference type="NCBI Taxonomy" id="158500"/>
    <lineage>
        <taxon>Bacteria</taxon>
        <taxon>Pseudomonadati</taxon>
        <taxon>Pseudomonadota</taxon>
        <taxon>Alphaproteobacteria</taxon>
        <taxon>Sphingomonadales</taxon>
        <taxon>Sphingomonadaceae</taxon>
        <taxon>Novosphingobium</taxon>
    </lineage>
</organism>
<feature type="transmembrane region" description="Helical" evidence="7">
    <location>
        <begin position="42"/>
        <end position="64"/>
    </location>
</feature>
<feature type="transmembrane region" description="Helical" evidence="7">
    <location>
        <begin position="307"/>
        <end position="327"/>
    </location>
</feature>
<evidence type="ECO:0000256" key="3">
    <source>
        <dbReference type="ARBA" id="ARBA00022475"/>
    </source>
</evidence>
<evidence type="ECO:0000256" key="4">
    <source>
        <dbReference type="ARBA" id="ARBA00022692"/>
    </source>
</evidence>
<dbReference type="GO" id="GO:0022857">
    <property type="term" value="F:transmembrane transporter activity"/>
    <property type="evidence" value="ECO:0007669"/>
    <property type="project" value="InterPro"/>
</dbReference>
<evidence type="ECO:0000256" key="6">
    <source>
        <dbReference type="ARBA" id="ARBA00023136"/>
    </source>
</evidence>
<dbReference type="AlphaFoldDB" id="A0A031JW66"/>
<dbReference type="InterPro" id="IPR010290">
    <property type="entry name" value="TM_effector"/>
</dbReference>
<name>A0A031JW66_9SPHN</name>
<sequence>MRREEDRIEEAVEKTVEVATADLVPPPPTGAFSPFRYPVFRAIWTANLFSNLGGTLQGVAAAWMMTELTASHQLVALVQASATVPIMLFGVFAGAIADNYDRRLVMLTAQVGMLVVSAALAAMAYAHMLTPFLLLAFTLSVGIGTALNSPAWQASVRQQVEPRELPQAIALNSISFNIARSVGPALGGLLISIWDVSFAFAFNAISYIGLIGVLLWWKPPPRQIERRPILPAVGVGIRYCATNPQLRRILARCFALGFSLAAYQSLLPTVVNGPIHGDELDYGLMLGLFGIGSITAAPLTGPIRRRIGLEGILATGAAMFVFSLSLIAGVDRIAYALPAAFVSGMAWVMILTTLNTAVQLRSPDAILGRCLSIYQAVTFGGMALGSWTWGMLADWKDLPFALHAGSIFLIFSFVALRILAPLPKPGEGIIKQA</sequence>
<feature type="transmembrane region" description="Helical" evidence="7">
    <location>
        <begin position="333"/>
        <end position="354"/>
    </location>
</feature>
<keyword evidence="5 7" id="KW-1133">Transmembrane helix</keyword>
<dbReference type="InterPro" id="IPR020846">
    <property type="entry name" value="MFS_dom"/>
</dbReference>
<dbReference type="GO" id="GO:0005886">
    <property type="term" value="C:plasma membrane"/>
    <property type="evidence" value="ECO:0007669"/>
    <property type="project" value="UniProtKB-SubCell"/>
</dbReference>
<keyword evidence="2" id="KW-0813">Transport</keyword>
<dbReference type="InterPro" id="IPR036259">
    <property type="entry name" value="MFS_trans_sf"/>
</dbReference>
<comment type="caution">
    <text evidence="9">The sequence shown here is derived from an EMBL/GenBank/DDBJ whole genome shotgun (WGS) entry which is preliminary data.</text>
</comment>
<dbReference type="PANTHER" id="PTHR23513:SF11">
    <property type="entry name" value="STAPHYLOFERRIN A TRANSPORTER"/>
    <property type="match status" value="1"/>
</dbReference>
<evidence type="ECO:0000256" key="2">
    <source>
        <dbReference type="ARBA" id="ARBA00022448"/>
    </source>
</evidence>
<dbReference type="STRING" id="158500.BES08_14025"/>
<dbReference type="PANTHER" id="PTHR23513">
    <property type="entry name" value="INTEGRAL MEMBRANE EFFLUX PROTEIN-RELATED"/>
    <property type="match status" value="1"/>
</dbReference>
<feature type="transmembrane region" description="Helical" evidence="7">
    <location>
        <begin position="282"/>
        <end position="300"/>
    </location>
</feature>
<dbReference type="CDD" id="cd06173">
    <property type="entry name" value="MFS_MefA_like"/>
    <property type="match status" value="1"/>
</dbReference>
<feature type="transmembrane region" description="Helical" evidence="7">
    <location>
        <begin position="366"/>
        <end position="388"/>
    </location>
</feature>
<evidence type="ECO:0000256" key="1">
    <source>
        <dbReference type="ARBA" id="ARBA00004651"/>
    </source>
</evidence>
<feature type="transmembrane region" description="Helical" evidence="7">
    <location>
        <begin position="104"/>
        <end position="126"/>
    </location>
</feature>
<dbReference type="Pfam" id="PF05977">
    <property type="entry name" value="MFS_3"/>
    <property type="match status" value="1"/>
</dbReference>
<gene>
    <name evidence="9" type="ORF">BV97_02018</name>
</gene>